<sequence>MAGRLLKFIVYLAVLGGVALVAFAYLGPWFGADFSPPRSEIRQPVVLDAD</sequence>
<evidence type="ECO:0000313" key="2">
    <source>
        <dbReference type="EMBL" id="SEF48469.1"/>
    </source>
</evidence>
<protein>
    <submittedName>
        <fullName evidence="2">Uncharacterized protein</fullName>
    </submittedName>
</protein>
<feature type="transmembrane region" description="Helical" evidence="1">
    <location>
        <begin position="9"/>
        <end position="30"/>
    </location>
</feature>
<evidence type="ECO:0000313" key="3">
    <source>
        <dbReference type="Proteomes" id="UP000236742"/>
    </source>
</evidence>
<dbReference type="AlphaFoldDB" id="A0A1H5SD00"/>
<keyword evidence="3" id="KW-1185">Reference proteome</keyword>
<dbReference type="EMBL" id="FNVD01000001">
    <property type="protein sequence ID" value="SEF48469.1"/>
    <property type="molecule type" value="Genomic_DNA"/>
</dbReference>
<name>A0A1H5SD00_9RHOB</name>
<reference evidence="2 3" key="1">
    <citation type="submission" date="2016-10" db="EMBL/GenBank/DDBJ databases">
        <authorList>
            <person name="de Groot N.N."/>
        </authorList>
    </citation>
    <scope>NUCLEOTIDE SEQUENCE [LARGE SCALE GENOMIC DNA]</scope>
    <source>
        <strain evidence="2 3">DSM 23413</strain>
    </source>
</reference>
<keyword evidence="1" id="KW-0812">Transmembrane</keyword>
<evidence type="ECO:0000256" key="1">
    <source>
        <dbReference type="SAM" id="Phobius"/>
    </source>
</evidence>
<proteinExistence type="predicted"/>
<accession>A0A1H5SD00</accession>
<keyword evidence="1" id="KW-0472">Membrane</keyword>
<dbReference type="RefSeq" id="WP_200822704.1">
    <property type="nucleotide sequence ID" value="NZ_FNVD01000001.1"/>
</dbReference>
<organism evidence="2 3">
    <name type="scientific">Jhaorihella thermophila</name>
    <dbReference type="NCBI Taxonomy" id="488547"/>
    <lineage>
        <taxon>Bacteria</taxon>
        <taxon>Pseudomonadati</taxon>
        <taxon>Pseudomonadota</taxon>
        <taxon>Alphaproteobacteria</taxon>
        <taxon>Rhodobacterales</taxon>
        <taxon>Paracoccaceae</taxon>
        <taxon>Jhaorihella</taxon>
    </lineage>
</organism>
<keyword evidence="1" id="KW-1133">Transmembrane helix</keyword>
<gene>
    <name evidence="2" type="ORF">SAMN05421751_101460</name>
</gene>
<dbReference type="Proteomes" id="UP000236742">
    <property type="component" value="Unassembled WGS sequence"/>
</dbReference>